<dbReference type="PANTHER" id="PTHR38440">
    <property type="entry name" value="UPF0398 PROTEIN YPSA"/>
    <property type="match status" value="1"/>
</dbReference>
<dbReference type="EMBL" id="RXNT01000010">
    <property type="protein sequence ID" value="RTR30480.1"/>
    <property type="molecule type" value="Genomic_DNA"/>
</dbReference>
<comment type="caution">
    <text evidence="2">The sequence shown here is derived from an EMBL/GenBank/DDBJ whole genome shotgun (WGS) entry which is preliminary data.</text>
</comment>
<dbReference type="OrthoDB" id="2301957at2"/>
<evidence type="ECO:0000256" key="1">
    <source>
        <dbReference type="HAMAP-Rule" id="MF_01575"/>
    </source>
</evidence>
<evidence type="ECO:0000313" key="3">
    <source>
        <dbReference type="Proteomes" id="UP000271374"/>
    </source>
</evidence>
<gene>
    <name evidence="2" type="ORF">EKG37_13345</name>
</gene>
<name>A0A431W4X7_9BACI</name>
<dbReference type="InterPro" id="IPR010697">
    <property type="entry name" value="YspA"/>
</dbReference>
<dbReference type="RefSeq" id="WP_126409153.1">
    <property type="nucleotide sequence ID" value="NZ_RXNT01000010.1"/>
</dbReference>
<comment type="similarity">
    <text evidence="1">Belongs to the UPF0398 family.</text>
</comment>
<dbReference type="PIRSF" id="PIRSF021290">
    <property type="entry name" value="DUF1273"/>
    <property type="match status" value="1"/>
</dbReference>
<sequence length="187" mass="21917">MSKVAIVSGYKPHELGIFKPNDPGVHYIKAAIKKQLLSLVDDGLEWVIISGQLGTELWAAEVVFDLQENGYEYLQLAVITPFLNQEENWKDEKKEWYESILMQADYVDSITKKPYENPMQFRLKNQFLVEKSDALILLYDSERDGSPKFLYETAKNYQQKTDYKIYLIDFYDLQAIVEEEQMNSTEY</sequence>
<dbReference type="NCBIfam" id="NF010181">
    <property type="entry name" value="PRK13660.1"/>
    <property type="match status" value="1"/>
</dbReference>
<accession>A0A431W4X7</accession>
<keyword evidence="3" id="KW-1185">Reference proteome</keyword>
<dbReference type="Proteomes" id="UP000271374">
    <property type="component" value="Unassembled WGS sequence"/>
</dbReference>
<evidence type="ECO:0000313" key="2">
    <source>
        <dbReference type="EMBL" id="RTR30480.1"/>
    </source>
</evidence>
<dbReference type="PANTHER" id="PTHR38440:SF1">
    <property type="entry name" value="UPF0398 PROTEIN SPR0331"/>
    <property type="match status" value="1"/>
</dbReference>
<dbReference type="Gene3D" id="3.40.50.450">
    <property type="match status" value="1"/>
</dbReference>
<dbReference type="Pfam" id="PF06908">
    <property type="entry name" value="YpsA"/>
    <property type="match status" value="1"/>
</dbReference>
<organism evidence="2 3">
    <name type="scientific">Bacillus yapensis</name>
    <dbReference type="NCBI Taxonomy" id="2492960"/>
    <lineage>
        <taxon>Bacteria</taxon>
        <taxon>Bacillati</taxon>
        <taxon>Bacillota</taxon>
        <taxon>Bacilli</taxon>
        <taxon>Bacillales</taxon>
        <taxon>Bacillaceae</taxon>
        <taxon>Bacillus</taxon>
    </lineage>
</organism>
<protein>
    <recommendedName>
        <fullName evidence="1">UPF0398 protein EKG37_13345</fullName>
    </recommendedName>
</protein>
<proteinExistence type="inferred from homology"/>
<dbReference type="AlphaFoldDB" id="A0A431W4X7"/>
<reference evidence="2 3" key="1">
    <citation type="submission" date="2018-12" db="EMBL/GenBank/DDBJ databases">
        <title>Bacillus yapensis draft genome sequence.</title>
        <authorList>
            <person name="Yu L."/>
            <person name="Xu X."/>
            <person name="Tang X."/>
        </authorList>
    </citation>
    <scope>NUCLEOTIDE SEQUENCE [LARGE SCALE GENOMIC DNA]</scope>
    <source>
        <strain evidence="2 3">XXST-01</strain>
    </source>
</reference>
<dbReference type="HAMAP" id="MF_01575">
    <property type="entry name" value="UPF0398"/>
    <property type="match status" value="1"/>
</dbReference>
<dbReference type="SUPFAM" id="SSF102405">
    <property type="entry name" value="MCP/YpsA-like"/>
    <property type="match status" value="1"/>
</dbReference>